<dbReference type="PIRSF" id="PIRSF002030">
    <property type="entry name" value="Globin_Protozoa/Cyanobacteria"/>
    <property type="match status" value="1"/>
</dbReference>
<comment type="similarity">
    <text evidence="1 6">Belongs to the truncated hemoglobin family. Group I subfamily.</text>
</comment>
<keyword evidence="4 6" id="KW-0479">Metal-binding</keyword>
<accession>A0A2U1CY71</accession>
<organism evidence="10 11">
    <name type="scientific">Tamilnaduibacter salinus</name>
    <dbReference type="NCBI Taxonomy" id="1484056"/>
    <lineage>
        <taxon>Bacteria</taxon>
        <taxon>Pseudomonadati</taxon>
        <taxon>Pseudomonadota</taxon>
        <taxon>Gammaproteobacteria</taxon>
        <taxon>Pseudomonadales</taxon>
        <taxon>Marinobacteraceae</taxon>
        <taxon>Tamilnaduibacter</taxon>
    </lineage>
</organism>
<dbReference type="GO" id="GO:0019825">
    <property type="term" value="F:oxygen binding"/>
    <property type="evidence" value="ECO:0007669"/>
    <property type="project" value="InterPro"/>
</dbReference>
<evidence type="ECO:0000256" key="6">
    <source>
        <dbReference type="PIRNR" id="PIRNR002030"/>
    </source>
</evidence>
<dbReference type="CDD" id="cd00454">
    <property type="entry name" value="TrHb1_N"/>
    <property type="match status" value="1"/>
</dbReference>
<comment type="cofactor">
    <cofactor evidence="7">
        <name>heme</name>
        <dbReference type="ChEBI" id="CHEBI:30413"/>
    </cofactor>
    <text evidence="7">Binds 1 heme group per subunit.</text>
</comment>
<dbReference type="InterPro" id="IPR012292">
    <property type="entry name" value="Globin/Proto"/>
</dbReference>
<proteinExistence type="inferred from homology"/>
<keyword evidence="6" id="KW-0561">Oxygen transport</keyword>
<feature type="chain" id="PRO_5015576949" description="Group 1 truncated hemoglobin" evidence="9">
    <location>
        <begin position="27"/>
        <end position="145"/>
    </location>
</feature>
<dbReference type="Gene3D" id="1.10.490.10">
    <property type="entry name" value="Globins"/>
    <property type="match status" value="1"/>
</dbReference>
<evidence type="ECO:0000256" key="5">
    <source>
        <dbReference type="ARBA" id="ARBA00023004"/>
    </source>
</evidence>
<dbReference type="GO" id="GO:0046872">
    <property type="term" value="F:metal ion binding"/>
    <property type="evidence" value="ECO:0007669"/>
    <property type="project" value="UniProtKB-UniRule"/>
</dbReference>
<keyword evidence="3 6" id="KW-0349">Heme</keyword>
<dbReference type="SUPFAM" id="SSF46458">
    <property type="entry name" value="Globin-like"/>
    <property type="match status" value="1"/>
</dbReference>
<keyword evidence="2 6" id="KW-0813">Transport</keyword>
<protein>
    <recommendedName>
        <fullName evidence="6">Group 1 truncated hemoglobin</fullName>
    </recommendedName>
</protein>
<name>A0A2U1CY71_9GAMM</name>
<dbReference type="Pfam" id="PF01152">
    <property type="entry name" value="Bac_globin"/>
    <property type="match status" value="1"/>
</dbReference>
<sequence>MKIILAVLTSLLLLGGCQSPAPSAAAGEETLYNALGERSGIADIVEDMLYRIVEDPRLADDFRGIDVARFHRQLTDQLCHLSGGPCTYTGRSMEEAHAGMNVTEAQFNAVADHLVLAMETHSVPTGAQNRLLARLVPLHDRIVGH</sequence>
<evidence type="ECO:0000256" key="8">
    <source>
        <dbReference type="PIRSR" id="PIRSR601486-1"/>
    </source>
</evidence>
<dbReference type="InterPro" id="IPR016339">
    <property type="entry name" value="Hemoglobin_trunc_I"/>
</dbReference>
<dbReference type="Proteomes" id="UP000245887">
    <property type="component" value="Unassembled WGS sequence"/>
</dbReference>
<dbReference type="GO" id="GO:0005344">
    <property type="term" value="F:oxygen carrier activity"/>
    <property type="evidence" value="ECO:0007669"/>
    <property type="project" value="UniProtKB-UniRule"/>
</dbReference>
<evidence type="ECO:0000256" key="7">
    <source>
        <dbReference type="PIRSR" id="PIRSR002030-1"/>
    </source>
</evidence>
<evidence type="ECO:0000313" key="11">
    <source>
        <dbReference type="Proteomes" id="UP000245887"/>
    </source>
</evidence>
<evidence type="ECO:0000256" key="4">
    <source>
        <dbReference type="ARBA" id="ARBA00022723"/>
    </source>
</evidence>
<feature type="signal peptide" evidence="9">
    <location>
        <begin position="1"/>
        <end position="26"/>
    </location>
</feature>
<dbReference type="OrthoDB" id="9795814at2"/>
<reference evidence="10 11" key="1">
    <citation type="submission" date="2018-04" db="EMBL/GenBank/DDBJ databases">
        <title>Genomic Encyclopedia of Type Strains, Phase IV (KMG-IV): sequencing the most valuable type-strain genomes for metagenomic binning, comparative biology and taxonomic classification.</title>
        <authorList>
            <person name="Goeker M."/>
        </authorList>
    </citation>
    <scope>NUCLEOTIDE SEQUENCE [LARGE SCALE GENOMIC DNA]</scope>
    <source>
        <strain evidence="10 11">DSM 28688</strain>
    </source>
</reference>
<feature type="binding site" description="proximal binding residue" evidence="7">
    <location>
        <position position="97"/>
    </location>
    <ligand>
        <name>heme</name>
        <dbReference type="ChEBI" id="CHEBI:30413"/>
    </ligand>
    <ligandPart>
        <name>Fe</name>
        <dbReference type="ChEBI" id="CHEBI:18248"/>
    </ligandPart>
</feature>
<evidence type="ECO:0000313" key="10">
    <source>
        <dbReference type="EMBL" id="PVY77436.1"/>
    </source>
</evidence>
<dbReference type="EMBL" id="QEKQ01000003">
    <property type="protein sequence ID" value="PVY77436.1"/>
    <property type="molecule type" value="Genomic_DNA"/>
</dbReference>
<dbReference type="InterPro" id="IPR009050">
    <property type="entry name" value="Globin-like_sf"/>
</dbReference>
<evidence type="ECO:0000256" key="1">
    <source>
        <dbReference type="ARBA" id="ARBA00009660"/>
    </source>
</evidence>
<evidence type="ECO:0000256" key="2">
    <source>
        <dbReference type="ARBA" id="ARBA00022448"/>
    </source>
</evidence>
<feature type="binding site" description="distal binding residue" evidence="8">
    <location>
        <position position="97"/>
    </location>
    <ligand>
        <name>heme</name>
        <dbReference type="ChEBI" id="CHEBI:30413"/>
    </ligand>
    <ligandPart>
        <name>Fe</name>
        <dbReference type="ChEBI" id="CHEBI:18248"/>
    </ligandPart>
</feature>
<evidence type="ECO:0000256" key="3">
    <source>
        <dbReference type="ARBA" id="ARBA00022617"/>
    </source>
</evidence>
<dbReference type="PROSITE" id="PS51257">
    <property type="entry name" value="PROKAR_LIPOPROTEIN"/>
    <property type="match status" value="1"/>
</dbReference>
<evidence type="ECO:0000256" key="9">
    <source>
        <dbReference type="SAM" id="SignalP"/>
    </source>
</evidence>
<dbReference type="AlphaFoldDB" id="A0A2U1CY71"/>
<gene>
    <name evidence="10" type="ORF">C8D92_103121</name>
</gene>
<dbReference type="InterPro" id="IPR001486">
    <property type="entry name" value="Hemoglobin_trunc"/>
</dbReference>
<keyword evidence="5 6" id="KW-0408">Iron</keyword>
<dbReference type="GO" id="GO:0020037">
    <property type="term" value="F:heme binding"/>
    <property type="evidence" value="ECO:0007669"/>
    <property type="project" value="InterPro"/>
</dbReference>
<comment type="caution">
    <text evidence="10">The sequence shown here is derived from an EMBL/GenBank/DDBJ whole genome shotgun (WGS) entry which is preliminary data.</text>
</comment>
<keyword evidence="9" id="KW-0732">Signal</keyword>
<dbReference type="RefSeq" id="WP_116918696.1">
    <property type="nucleotide sequence ID" value="NZ_QEKQ01000003.1"/>
</dbReference>